<dbReference type="EMBL" id="CP029346">
    <property type="protein sequence ID" value="AWL10022.1"/>
    <property type="molecule type" value="Genomic_DNA"/>
</dbReference>
<name>A0A2S2DXJ1_9BACT</name>
<dbReference type="AlphaFoldDB" id="A0A2S2DXJ1"/>
<dbReference type="PANTHER" id="PTHR10176">
    <property type="entry name" value="GLYCOGEN SYNTHASE"/>
    <property type="match status" value="1"/>
</dbReference>
<dbReference type="GO" id="GO:0005737">
    <property type="term" value="C:cytoplasm"/>
    <property type="evidence" value="ECO:0007669"/>
    <property type="project" value="TreeGrafter"/>
</dbReference>
<dbReference type="InterPro" id="IPR008631">
    <property type="entry name" value="Glycogen_synth"/>
</dbReference>
<proteinExistence type="predicted"/>
<reference evidence="4" key="1">
    <citation type="submission" date="2018-05" db="EMBL/GenBank/DDBJ databases">
        <title>Pseudarcicella sp. HME7025 Genome sequencing and assembly.</title>
        <authorList>
            <person name="Kim H."/>
            <person name="Kang H."/>
            <person name="Joh K."/>
        </authorList>
    </citation>
    <scope>NUCLEOTIDE SEQUENCE [LARGE SCALE GENOMIC DNA]</scope>
    <source>
        <strain evidence="4">HME7025</strain>
    </source>
</reference>
<dbReference type="RefSeq" id="WP_109323938.1">
    <property type="nucleotide sequence ID" value="NZ_CP029346.1"/>
</dbReference>
<dbReference type="KEGG" id="psez:HME7025_02174"/>
<keyword evidence="1 3" id="KW-0328">Glycosyltransferase</keyword>
<gene>
    <name evidence="3" type="ORF">HME7025_02174</name>
</gene>
<dbReference type="GO" id="GO:0005978">
    <property type="term" value="P:glycogen biosynthetic process"/>
    <property type="evidence" value="ECO:0007669"/>
    <property type="project" value="InterPro"/>
</dbReference>
<evidence type="ECO:0000313" key="4">
    <source>
        <dbReference type="Proteomes" id="UP000245468"/>
    </source>
</evidence>
<keyword evidence="2 3" id="KW-0808">Transferase</keyword>
<dbReference type="PANTHER" id="PTHR10176:SF3">
    <property type="entry name" value="GLYCOGEN [STARCH] SYNTHASE"/>
    <property type="match status" value="1"/>
</dbReference>
<dbReference type="Proteomes" id="UP000245468">
    <property type="component" value="Chromosome"/>
</dbReference>
<dbReference type="Pfam" id="PF05693">
    <property type="entry name" value="Glycogen_syn"/>
    <property type="match status" value="1"/>
</dbReference>
<evidence type="ECO:0000256" key="2">
    <source>
        <dbReference type="ARBA" id="ARBA00022679"/>
    </source>
</evidence>
<dbReference type="EC" id="2.4.1.11" evidence="3"/>
<sequence>MTNEVKTRKPVVKKKFLVEVAWETCNQVGGIYTVIRTKVPSMVEKWGDDYALLGPYFPQTAAAEFEALPVGEDTPMERAILWMREQGYQVHYGNWLITGKPKIILFDIASIYDQINAIKGRIWENHKISTLGVEELVNQTIALGELIRLFIGKWAQENQNKKDLIVHFHEWMASTCLPDLKKEKVKISTVFTTHATMLGRYLAGNVPNFYDVIDTFDWYKEAVNYGIEAQASFERQAAQKADVLTTVSDITAKECQYFLGRIPELILPNGLNIQRFAALHEHQNLHSKYKQNLSEFVMGHFFQSQAFDLDQTLYLFTSGRFEYSNKGYDLTLDALALLNQKMKEIGSKKTVVMFFVTKQPYHSIDPEVLHSRAVLDEIRENCSAIEKEVGEKLFLAAASSNNLQLPDLNNFVDEYWRLRLRRTVQTWKSTSRPKVVTHLLKQEDDIIRNLHRTNLLNNPEDKVKIVYHPDFIVSTNPLFGLDYSQFVRGCHLGVFPSYYEPWGYTPLECMARGVPTVTSDLSGFGDYIMQIMRDYEQWGVSVVNRKSQTYQESVEQLANNLFKFTQQSQRERITQRNRVESISDTFDWSNLRSYYDTAHELALMKKRNKA</sequence>
<evidence type="ECO:0000313" key="3">
    <source>
        <dbReference type="EMBL" id="AWL10022.1"/>
    </source>
</evidence>
<protein>
    <submittedName>
        <fullName evidence="3">Glycogen(Starch) synthase</fullName>
        <ecNumber evidence="3">2.4.1.11</ecNumber>
    </submittedName>
</protein>
<organism evidence="3 4">
    <name type="scientific">Aquirufa nivalisilvae</name>
    <dbReference type="NCBI Taxonomy" id="2516557"/>
    <lineage>
        <taxon>Bacteria</taxon>
        <taxon>Pseudomonadati</taxon>
        <taxon>Bacteroidota</taxon>
        <taxon>Cytophagia</taxon>
        <taxon>Cytophagales</taxon>
        <taxon>Flectobacillaceae</taxon>
        <taxon>Aquirufa</taxon>
    </lineage>
</organism>
<accession>A0A2S2DXJ1</accession>
<keyword evidence="4" id="KW-1185">Reference proteome</keyword>
<dbReference type="OrthoDB" id="907602at2"/>
<dbReference type="Gene3D" id="3.40.50.2000">
    <property type="entry name" value="Glycogen Phosphorylase B"/>
    <property type="match status" value="2"/>
</dbReference>
<dbReference type="SUPFAM" id="SSF53756">
    <property type="entry name" value="UDP-Glycosyltransferase/glycogen phosphorylase"/>
    <property type="match status" value="1"/>
</dbReference>
<evidence type="ECO:0000256" key="1">
    <source>
        <dbReference type="ARBA" id="ARBA00022676"/>
    </source>
</evidence>
<dbReference type="Gene3D" id="6.10.260.10">
    <property type="match status" value="1"/>
</dbReference>
<dbReference type="GO" id="GO:0004373">
    <property type="term" value="F:alpha-1,4-glucan glucosyltransferase (UDP-glucose donor) activity"/>
    <property type="evidence" value="ECO:0007669"/>
    <property type="project" value="UniProtKB-EC"/>
</dbReference>